<dbReference type="STRING" id="1917485.BOO69_12375"/>
<dbReference type="KEGG" id="suam:BOO69_12375"/>
<dbReference type="GO" id="GO:0006629">
    <property type="term" value="P:lipid metabolic process"/>
    <property type="evidence" value="ECO:0007669"/>
    <property type="project" value="InterPro"/>
</dbReference>
<evidence type="ECO:0000313" key="4">
    <source>
        <dbReference type="Proteomes" id="UP000181897"/>
    </source>
</evidence>
<dbReference type="Pfam" id="PF00487">
    <property type="entry name" value="FA_desaturase"/>
    <property type="match status" value="1"/>
</dbReference>
<feature type="domain" description="Fatty acid desaturase" evidence="2">
    <location>
        <begin position="35"/>
        <end position="268"/>
    </location>
</feature>
<keyword evidence="1" id="KW-0472">Membrane</keyword>
<evidence type="ECO:0000259" key="2">
    <source>
        <dbReference type="Pfam" id="PF00487"/>
    </source>
</evidence>
<proteinExistence type="predicted"/>
<evidence type="ECO:0000313" key="3">
    <source>
        <dbReference type="EMBL" id="APE45461.1"/>
    </source>
</evidence>
<organism evidence="3 4">
    <name type="scientific">Sulfitobacter alexandrii</name>
    <dbReference type="NCBI Taxonomy" id="1917485"/>
    <lineage>
        <taxon>Bacteria</taxon>
        <taxon>Pseudomonadati</taxon>
        <taxon>Pseudomonadota</taxon>
        <taxon>Alphaproteobacteria</taxon>
        <taxon>Rhodobacterales</taxon>
        <taxon>Roseobacteraceae</taxon>
        <taxon>Sulfitobacter</taxon>
    </lineage>
</organism>
<evidence type="ECO:0000256" key="1">
    <source>
        <dbReference type="SAM" id="Phobius"/>
    </source>
</evidence>
<accession>A0A1J0WMH6</accession>
<keyword evidence="1" id="KW-0812">Transmembrane</keyword>
<sequence length="296" mass="33472">MRAAARWEWPTIGLFLAAYALMGVALMLTGGAVSFVLLVLALTLHSSLSHEILHGGPFRSARAATVLGLFQPGLFVPYLRFKTLHLAHHHDSRLTDPYDDPESNYLDPDLWDTLPRWHRAVLRWNNTLSGRMLVGPLIGTAAFLRDEIRRIRSGEPDVALHWALHLPGVVATLVVVTVAPLSVWTYLAACYGALSVLKIRTFLEHQAHARASARTAVVEDRGLLALLFLNNNFHVVHHMHPQVPWYRLPAVYAARRDKFLRRNQGYVFRSYAEVFRRYLFVAKDPVAHPLWRGTGD</sequence>
<protein>
    <submittedName>
        <fullName evidence="3">Fatty acid desaturase</fullName>
    </submittedName>
</protein>
<dbReference type="AlphaFoldDB" id="A0A1J0WMH6"/>
<dbReference type="InterPro" id="IPR005804">
    <property type="entry name" value="FA_desaturase_dom"/>
</dbReference>
<reference evidence="3 4" key="1">
    <citation type="submission" date="2016-11" db="EMBL/GenBank/DDBJ databases">
        <title>Complete genome sequence of Sulfitobacter sp. AM1-D1, a toxic bacteria associated with marine dinoflagellate Alexandrium minutum in East China Sea.</title>
        <authorList>
            <person name="Yang Q."/>
            <person name="Zhang X."/>
            <person name="Tian X."/>
        </authorList>
    </citation>
    <scope>NUCLEOTIDE SEQUENCE [LARGE SCALE GENOMIC DNA]</scope>
    <source>
        <strain evidence="3 4">AM1-D1</strain>
    </source>
</reference>
<feature type="transmembrane region" description="Helical" evidence="1">
    <location>
        <begin position="12"/>
        <end position="41"/>
    </location>
</feature>
<gene>
    <name evidence="3" type="ORF">BOO69_12375</name>
</gene>
<keyword evidence="4" id="KW-1185">Reference proteome</keyword>
<name>A0A1J0WMH6_9RHOB</name>
<dbReference type="Proteomes" id="UP000181897">
    <property type="component" value="Chromosome"/>
</dbReference>
<keyword evidence="1" id="KW-1133">Transmembrane helix</keyword>
<dbReference type="EMBL" id="CP018076">
    <property type="protein sequence ID" value="APE45461.1"/>
    <property type="molecule type" value="Genomic_DNA"/>
</dbReference>